<feature type="region of interest" description="Disordered" evidence="6">
    <location>
        <begin position="1"/>
        <end position="208"/>
    </location>
</feature>
<feature type="compositionally biased region" description="Polar residues" evidence="6">
    <location>
        <begin position="550"/>
        <end position="565"/>
    </location>
</feature>
<keyword evidence="4" id="KW-0175">Coiled coil</keyword>
<dbReference type="Pfam" id="PF05672">
    <property type="entry name" value="MAP7"/>
    <property type="match status" value="1"/>
</dbReference>
<dbReference type="PANTHER" id="PTHR15073">
    <property type="entry name" value="MICROTUBULE-ASSOCIATED PROTEIN"/>
    <property type="match status" value="1"/>
</dbReference>
<accession>A0AAV9R4I9</accession>
<comment type="subcellular location">
    <subcellularLocation>
        <location evidence="1">Cytoplasm</location>
        <location evidence="1">Cytoskeleton</location>
    </subcellularLocation>
</comment>
<feature type="compositionally biased region" description="Basic and acidic residues" evidence="6">
    <location>
        <begin position="110"/>
        <end position="130"/>
    </location>
</feature>
<feature type="compositionally biased region" description="Basic and acidic residues" evidence="6">
    <location>
        <begin position="570"/>
        <end position="677"/>
    </location>
</feature>
<keyword evidence="8" id="KW-1185">Reference proteome</keyword>
<dbReference type="GO" id="GO:0015630">
    <property type="term" value="C:microtubule cytoskeleton"/>
    <property type="evidence" value="ECO:0007669"/>
    <property type="project" value="InterPro"/>
</dbReference>
<keyword evidence="5" id="KW-0206">Cytoskeleton</keyword>
<dbReference type="GO" id="GO:0000226">
    <property type="term" value="P:microtubule cytoskeleton organization"/>
    <property type="evidence" value="ECO:0007669"/>
    <property type="project" value="InterPro"/>
</dbReference>
<dbReference type="Proteomes" id="UP001311232">
    <property type="component" value="Unassembled WGS sequence"/>
</dbReference>
<evidence type="ECO:0000313" key="7">
    <source>
        <dbReference type="EMBL" id="KAK5603861.1"/>
    </source>
</evidence>
<comment type="caution">
    <text evidence="7">The sequence shown here is derived from an EMBL/GenBank/DDBJ whole genome shotgun (WGS) entry which is preliminary data.</text>
</comment>
<feature type="region of interest" description="Disordered" evidence="6">
    <location>
        <begin position="450"/>
        <end position="786"/>
    </location>
</feature>
<name>A0AAV9R4I9_9TELE</name>
<protein>
    <recommendedName>
        <fullName evidence="9">Ensconsin</fullName>
    </recommendedName>
</protein>
<dbReference type="InterPro" id="IPR051483">
    <property type="entry name" value="MAP7_domain-containing"/>
</dbReference>
<dbReference type="InterPro" id="IPR008604">
    <property type="entry name" value="MAP7_fam"/>
</dbReference>
<evidence type="ECO:0000256" key="4">
    <source>
        <dbReference type="ARBA" id="ARBA00023054"/>
    </source>
</evidence>
<feature type="region of interest" description="Disordered" evidence="6">
    <location>
        <begin position="399"/>
        <end position="436"/>
    </location>
</feature>
<feature type="compositionally biased region" description="Polar residues" evidence="6">
    <location>
        <begin position="500"/>
        <end position="510"/>
    </location>
</feature>
<evidence type="ECO:0000256" key="2">
    <source>
        <dbReference type="ARBA" id="ARBA00007525"/>
    </source>
</evidence>
<dbReference type="PANTHER" id="PTHR15073:SF4">
    <property type="entry name" value="ENSCONSIN"/>
    <property type="match status" value="1"/>
</dbReference>
<reference evidence="7 8" key="1">
    <citation type="submission" date="2021-06" db="EMBL/GenBank/DDBJ databases">
        <authorList>
            <person name="Palmer J.M."/>
        </authorList>
    </citation>
    <scope>NUCLEOTIDE SEQUENCE [LARGE SCALE GENOMIC DNA]</scope>
    <source>
        <strain evidence="7 8">MEX-2019</strain>
        <tissue evidence="7">Muscle</tissue>
    </source>
</reference>
<feature type="compositionally biased region" description="Basic and acidic residues" evidence="6">
    <location>
        <begin position="138"/>
        <end position="199"/>
    </location>
</feature>
<evidence type="ECO:0000256" key="3">
    <source>
        <dbReference type="ARBA" id="ARBA00022490"/>
    </source>
</evidence>
<feature type="compositionally biased region" description="Basic and acidic residues" evidence="6">
    <location>
        <begin position="399"/>
        <end position="408"/>
    </location>
</feature>
<feature type="compositionally biased region" description="Polar residues" evidence="6">
    <location>
        <begin position="87"/>
        <end position="106"/>
    </location>
</feature>
<dbReference type="PROSITE" id="PS50096">
    <property type="entry name" value="IQ"/>
    <property type="match status" value="1"/>
</dbReference>
<dbReference type="AlphaFoldDB" id="A0AAV9R4I9"/>
<feature type="compositionally biased region" description="Basic and acidic residues" evidence="6">
    <location>
        <begin position="743"/>
        <end position="756"/>
    </location>
</feature>
<keyword evidence="3" id="KW-0963">Cytoplasm</keyword>
<evidence type="ECO:0008006" key="9">
    <source>
        <dbReference type="Google" id="ProtNLM"/>
    </source>
</evidence>
<feature type="compositionally biased region" description="Polar residues" evidence="6">
    <location>
        <begin position="68"/>
        <end position="79"/>
    </location>
</feature>
<feature type="region of interest" description="Disordered" evidence="6">
    <location>
        <begin position="305"/>
        <end position="328"/>
    </location>
</feature>
<feature type="compositionally biased region" description="Polar residues" evidence="6">
    <location>
        <begin position="532"/>
        <end position="541"/>
    </location>
</feature>
<gene>
    <name evidence="7" type="ORF">CRENBAI_026629</name>
</gene>
<feature type="compositionally biased region" description="Basic residues" evidence="6">
    <location>
        <begin position="311"/>
        <end position="328"/>
    </location>
</feature>
<feature type="compositionally biased region" description="Polar residues" evidence="6">
    <location>
        <begin position="696"/>
        <end position="716"/>
    </location>
</feature>
<evidence type="ECO:0000256" key="5">
    <source>
        <dbReference type="ARBA" id="ARBA00023212"/>
    </source>
</evidence>
<proteinExistence type="inferred from homology"/>
<feature type="compositionally biased region" description="Basic and acidic residues" evidence="6">
    <location>
        <begin position="512"/>
        <end position="521"/>
    </location>
</feature>
<evidence type="ECO:0000256" key="6">
    <source>
        <dbReference type="SAM" id="MobiDB-lite"/>
    </source>
</evidence>
<comment type="similarity">
    <text evidence="2">Belongs to the MAP7 family.</text>
</comment>
<sequence>MPDKKAGGGRGSGSSRDKWKLRRRGSRLTIQPLFTITEEEDVQRRKEAGRKKNRASFSQYKSEDGRASSASGQTYSPTGTPIPTPFPNRTTSKNTSSYAVTKTDSLLFNKIDERQRLARERREEREKQNAAKEAQWQAREERARQHYEKQLEERRKKQEEQRMKEEKRRAAVEEKRRQKQEEDQARHEAVIRRTLERGQKTRPKQNRWSWGGVLHTNTLSTPAGFVESAFLCPLDLAGLEHMQSAFSFYRRYGLTSHYADRRSLSTVNLSKHTDPIITKRLSSSSATLLHTPDRGLQMRTASTPVISKSQSKPHLHQWKTTQHKSTGHRHLPLTPWESSMVNRLQQPTHSYLARSRSAMSLSGDQSAMPVCPRSVSCHPMGAMSFKALQAQLLPHCRSQERSLSREKAPPVCTTTTRRRTTGTMQQKDRESVRKSWSNLSLPLAPILTLYPNKSKKSNKATTPSAGRPPQKIIGRPPTPKLLKSQVSEDPGNLRPVRITPENSQPSTPTAASKEEDKEEHIFSPPQPRPQPLGQNKPSNEQVAAIPAGATESTSSPQAQKPSAGTTDPEEASRILAEKRRLAREQREREEEERRQQEEQARKAEEERLQREREEAERLQKQKEEEESRLREEAERLRQEREKHFQKEEAERLERKKRLEEIMKRTRRSDTSDKKARAGDSTVSPGSPAAPAATVPQIHNSNSHQLNPSQHPGTTALSRPDQRENGEFEEVITLPSHSSLSPPKGEEQQEKEEKESKVSVVAFMENGLLKPLSGVEDISAQQEPDVA</sequence>
<organism evidence="7 8">
    <name type="scientific">Crenichthys baileyi</name>
    <name type="common">White River springfish</name>
    <dbReference type="NCBI Taxonomy" id="28760"/>
    <lineage>
        <taxon>Eukaryota</taxon>
        <taxon>Metazoa</taxon>
        <taxon>Chordata</taxon>
        <taxon>Craniata</taxon>
        <taxon>Vertebrata</taxon>
        <taxon>Euteleostomi</taxon>
        <taxon>Actinopterygii</taxon>
        <taxon>Neopterygii</taxon>
        <taxon>Teleostei</taxon>
        <taxon>Neoteleostei</taxon>
        <taxon>Acanthomorphata</taxon>
        <taxon>Ovalentaria</taxon>
        <taxon>Atherinomorphae</taxon>
        <taxon>Cyprinodontiformes</taxon>
        <taxon>Goodeidae</taxon>
        <taxon>Crenichthys</taxon>
    </lineage>
</organism>
<dbReference type="EMBL" id="JAHHUM010002394">
    <property type="protein sequence ID" value="KAK5603861.1"/>
    <property type="molecule type" value="Genomic_DNA"/>
</dbReference>
<evidence type="ECO:0000313" key="8">
    <source>
        <dbReference type="Proteomes" id="UP001311232"/>
    </source>
</evidence>
<evidence type="ECO:0000256" key="1">
    <source>
        <dbReference type="ARBA" id="ARBA00004245"/>
    </source>
</evidence>
<dbReference type="CDD" id="cd22249">
    <property type="entry name" value="UDM1_RNF168_RNF169-like"/>
    <property type="match status" value="1"/>
</dbReference>